<dbReference type="PANTHER" id="PTHR12782:SF5">
    <property type="entry name" value="PROSTAGLANDIN E SYNTHASE 2"/>
    <property type="match status" value="1"/>
</dbReference>
<dbReference type="GO" id="GO:0005739">
    <property type="term" value="C:mitochondrion"/>
    <property type="evidence" value="ECO:0007669"/>
    <property type="project" value="TreeGrafter"/>
</dbReference>
<dbReference type="GO" id="GO:0050220">
    <property type="term" value="F:prostaglandin-E synthase activity"/>
    <property type="evidence" value="ECO:0007669"/>
    <property type="project" value="TreeGrafter"/>
</dbReference>
<dbReference type="PROSITE" id="PS00195">
    <property type="entry name" value="GLUTAREDOXIN_1"/>
    <property type="match status" value="1"/>
</dbReference>
<dbReference type="InterPro" id="IPR011767">
    <property type="entry name" value="GLR_AS"/>
</dbReference>
<dbReference type="PROSITE" id="PS51354">
    <property type="entry name" value="GLUTAREDOXIN_2"/>
    <property type="match status" value="1"/>
</dbReference>
<dbReference type="AlphaFoldDB" id="A0A1Y3BI47"/>
<dbReference type="Proteomes" id="UP000194236">
    <property type="component" value="Unassembled WGS sequence"/>
</dbReference>
<dbReference type="SUPFAM" id="SSF52833">
    <property type="entry name" value="Thioredoxin-like"/>
    <property type="match status" value="1"/>
</dbReference>
<dbReference type="OrthoDB" id="423541at2759"/>
<name>A0A1Y3BI47_EURMA</name>
<reference evidence="2 3" key="1">
    <citation type="submission" date="2017-03" db="EMBL/GenBank/DDBJ databases">
        <title>Genome Survey of Euroglyphus maynei.</title>
        <authorList>
            <person name="Arlian L.G."/>
            <person name="Morgan M.S."/>
            <person name="Rider S.D."/>
        </authorList>
    </citation>
    <scope>NUCLEOTIDE SEQUENCE [LARGE SCALE GENOMIC DNA]</scope>
    <source>
        <strain evidence="2">Arlian Lab</strain>
        <tissue evidence="2">Whole body</tissue>
    </source>
</reference>
<dbReference type="InterPro" id="IPR004045">
    <property type="entry name" value="Glutathione_S-Trfase_N"/>
</dbReference>
<sequence>MSFFVVIEFFYDKYRRSGLTLAEYFRSSNSHLNEKLNNADLSGKFDTKFASLLNESEIPKLKPSRIIPGTIALDDLKLTLYQYQNCPFCCKVRTFLDYYGLPYEIIEVNPVMRQQIKFSKRYGKVPILLITDLKNSSNNGEKEILVR</sequence>
<evidence type="ECO:0000313" key="2">
    <source>
        <dbReference type="EMBL" id="OTF78845.1"/>
    </source>
</evidence>
<feature type="domain" description="GST N-terminal" evidence="1">
    <location>
        <begin position="76"/>
        <end position="147"/>
    </location>
</feature>
<keyword evidence="3" id="KW-1185">Reference proteome</keyword>
<gene>
    <name evidence="2" type="ORF">BLA29_000643</name>
</gene>
<dbReference type="EMBL" id="MUJZ01026003">
    <property type="protein sequence ID" value="OTF78845.1"/>
    <property type="molecule type" value="Genomic_DNA"/>
</dbReference>
<organism evidence="2 3">
    <name type="scientific">Euroglyphus maynei</name>
    <name type="common">Mayne's house dust mite</name>
    <dbReference type="NCBI Taxonomy" id="6958"/>
    <lineage>
        <taxon>Eukaryota</taxon>
        <taxon>Metazoa</taxon>
        <taxon>Ecdysozoa</taxon>
        <taxon>Arthropoda</taxon>
        <taxon>Chelicerata</taxon>
        <taxon>Arachnida</taxon>
        <taxon>Acari</taxon>
        <taxon>Acariformes</taxon>
        <taxon>Sarcoptiformes</taxon>
        <taxon>Astigmata</taxon>
        <taxon>Psoroptidia</taxon>
        <taxon>Analgoidea</taxon>
        <taxon>Pyroglyphidae</taxon>
        <taxon>Pyroglyphinae</taxon>
        <taxon>Euroglyphus</taxon>
    </lineage>
</organism>
<protein>
    <recommendedName>
        <fullName evidence="1">GST N-terminal domain-containing protein</fullName>
    </recommendedName>
</protein>
<dbReference type="PROSITE" id="PS50404">
    <property type="entry name" value="GST_NTER"/>
    <property type="match status" value="1"/>
</dbReference>
<dbReference type="InterPro" id="IPR036249">
    <property type="entry name" value="Thioredoxin-like_sf"/>
</dbReference>
<dbReference type="Pfam" id="PF13417">
    <property type="entry name" value="GST_N_3"/>
    <property type="match status" value="1"/>
</dbReference>
<comment type="caution">
    <text evidence="2">The sequence shown here is derived from an EMBL/GenBank/DDBJ whole genome shotgun (WGS) entry which is preliminary data.</text>
</comment>
<evidence type="ECO:0000313" key="3">
    <source>
        <dbReference type="Proteomes" id="UP000194236"/>
    </source>
</evidence>
<proteinExistence type="predicted"/>
<dbReference type="PANTHER" id="PTHR12782">
    <property type="entry name" value="MICROSOMAL PROSTAGLANDIN E SYNTHASE-2"/>
    <property type="match status" value="1"/>
</dbReference>
<accession>A0A1Y3BI47</accession>
<dbReference type="Gene3D" id="3.40.30.10">
    <property type="entry name" value="Glutaredoxin"/>
    <property type="match status" value="1"/>
</dbReference>
<evidence type="ECO:0000259" key="1">
    <source>
        <dbReference type="PROSITE" id="PS50404"/>
    </source>
</evidence>